<evidence type="ECO:0000313" key="3">
    <source>
        <dbReference type="Proteomes" id="UP001055219"/>
    </source>
</evidence>
<dbReference type="AlphaFoldDB" id="A0A9P9Y7E0"/>
<sequence length="521" mass="56261">MRLQRLAFFVALGNVVNASPVSVTTAHPAEPQQVTVHKTETVHVTLPPEIVHKTETVHVTQPPETVHEVETVHVTQPAETVHKTETVHVTQPPETVHEVETVHVTQPPETVHEVETVHVTLPPETVHEVETVHVTEEPQTVHVTETIHATETIHVTAPPQVEHVTATETKTKVKNVVETKVQEKLVTTTVEKPVTVVETSVVEKPVTVVETVHEPVVKHVTVTAENPHPVTETVHVTLCPSTPSLVHAYGTRASEISTSPGTSPPGSKDHGPFQRFVGLDGTSIWAAATSGPSAVAIHLLACMLARVWTPAEAVSIWEELVAERKKTLVHVEELTVTKEQLAEWDANARAWLRAADGSRAVASHQKNLVKLLNQLSLPVGSQSMVYENVCKTWVTALMTVDKLVQGHPYSAQDGAVLLALSSWHLYPDLIVLGSSTQELRLGDDLIAPGGALTIGLQSSDSDAFKGVHWSLSLAHLRYYGAPVLASGQNGRHIQQDDLFPVPVGGAGCSDGLLGLVDQPDP</sequence>
<dbReference type="GeneID" id="75833198"/>
<name>A0A9P9Y7E0_9HYPO</name>
<proteinExistence type="predicted"/>
<dbReference type="OrthoDB" id="5354164at2759"/>
<feature type="chain" id="PRO_5040305821" evidence="1">
    <location>
        <begin position="19"/>
        <end position="521"/>
    </location>
</feature>
<keyword evidence="1" id="KW-0732">Signal</keyword>
<dbReference type="Proteomes" id="UP001055219">
    <property type="component" value="Unassembled WGS sequence"/>
</dbReference>
<reference evidence="2" key="2">
    <citation type="submission" date="2022-07" db="EMBL/GenBank/DDBJ databases">
        <authorList>
            <person name="Goncalves M.F.M."/>
            <person name="Hilario S."/>
            <person name="Van De Peer Y."/>
            <person name="Esteves A.C."/>
            <person name="Alves A."/>
        </authorList>
    </citation>
    <scope>NUCLEOTIDE SEQUENCE</scope>
    <source>
        <strain evidence="2">MUM 19.33</strain>
    </source>
</reference>
<dbReference type="EMBL" id="JAGIXG020000004">
    <property type="protein sequence ID" value="KAI6784675.1"/>
    <property type="molecule type" value="Genomic_DNA"/>
</dbReference>
<evidence type="ECO:0000256" key="1">
    <source>
        <dbReference type="SAM" id="SignalP"/>
    </source>
</evidence>
<organism evidence="2 3">
    <name type="scientific">Emericellopsis cladophorae</name>
    <dbReference type="NCBI Taxonomy" id="2686198"/>
    <lineage>
        <taxon>Eukaryota</taxon>
        <taxon>Fungi</taxon>
        <taxon>Dikarya</taxon>
        <taxon>Ascomycota</taxon>
        <taxon>Pezizomycotina</taxon>
        <taxon>Sordariomycetes</taxon>
        <taxon>Hypocreomycetidae</taxon>
        <taxon>Hypocreales</taxon>
        <taxon>Bionectriaceae</taxon>
        <taxon>Emericellopsis</taxon>
    </lineage>
</organism>
<gene>
    <name evidence="2" type="ORF">J7T54_006721</name>
</gene>
<comment type="caution">
    <text evidence="2">The sequence shown here is derived from an EMBL/GenBank/DDBJ whole genome shotgun (WGS) entry which is preliminary data.</text>
</comment>
<reference evidence="2" key="1">
    <citation type="journal article" date="2021" name="J Fungi (Basel)">
        <title>Genomic and Metabolomic Analyses of the Marine Fungus Emericellopsis cladophorae: Insights into Saltwater Adaptability Mechanisms and Its Biosynthetic Potential.</title>
        <authorList>
            <person name="Goncalves M.F.M."/>
            <person name="Hilario S."/>
            <person name="Van de Peer Y."/>
            <person name="Esteves A.C."/>
            <person name="Alves A."/>
        </authorList>
    </citation>
    <scope>NUCLEOTIDE SEQUENCE</scope>
    <source>
        <strain evidence="2">MUM 19.33</strain>
    </source>
</reference>
<keyword evidence="3" id="KW-1185">Reference proteome</keyword>
<feature type="signal peptide" evidence="1">
    <location>
        <begin position="1"/>
        <end position="18"/>
    </location>
</feature>
<accession>A0A9P9Y7E0</accession>
<dbReference type="RefSeq" id="XP_051365531.1">
    <property type="nucleotide sequence ID" value="XM_051503178.1"/>
</dbReference>
<protein>
    <submittedName>
        <fullName evidence="2">Uncharacterized protein</fullName>
    </submittedName>
</protein>
<evidence type="ECO:0000313" key="2">
    <source>
        <dbReference type="EMBL" id="KAI6784675.1"/>
    </source>
</evidence>